<name>A0ABU2FRX8_9EURY</name>
<evidence type="ECO:0000256" key="1">
    <source>
        <dbReference type="SAM" id="Phobius"/>
    </source>
</evidence>
<proteinExistence type="predicted"/>
<dbReference type="RefSeq" id="WP_310900745.1">
    <property type="nucleotide sequence ID" value="NZ_JAMQOS010000004.1"/>
</dbReference>
<feature type="transmembrane region" description="Helical" evidence="1">
    <location>
        <begin position="28"/>
        <end position="46"/>
    </location>
</feature>
<gene>
    <name evidence="2" type="ORF">NDI86_12295</name>
</gene>
<dbReference type="EMBL" id="JAMQOS010000004">
    <property type="protein sequence ID" value="MDS0282906.1"/>
    <property type="molecule type" value="Genomic_DNA"/>
</dbReference>
<reference evidence="2 3" key="1">
    <citation type="submission" date="2022-06" db="EMBL/GenBank/DDBJ databases">
        <title>Halomicroarcula sp. a new haloarchaeum isolate from saline soil.</title>
        <authorList>
            <person name="Strakova D."/>
            <person name="Galisteo C."/>
            <person name="Sanchez-Porro C."/>
            <person name="Ventosa A."/>
        </authorList>
    </citation>
    <scope>NUCLEOTIDE SEQUENCE [LARGE SCALE GENOMIC DNA]</scope>
    <source>
        <strain evidence="2 3">S3CR25-11</strain>
    </source>
</reference>
<comment type="caution">
    <text evidence="2">The sequence shown here is derived from an EMBL/GenBank/DDBJ whole genome shotgun (WGS) entry which is preliminary data.</text>
</comment>
<sequence>MNTVWALGLLLTVGGVVAYLAGIAVAYPGRAFSVTAVMVGLTLLAVGRSSVVEGPA</sequence>
<evidence type="ECO:0000313" key="3">
    <source>
        <dbReference type="Proteomes" id="UP001268864"/>
    </source>
</evidence>
<keyword evidence="1" id="KW-0812">Transmembrane</keyword>
<organism evidence="2 3">
    <name type="scientific">Haloarcula onubensis</name>
    <dbReference type="NCBI Taxonomy" id="2950539"/>
    <lineage>
        <taxon>Archaea</taxon>
        <taxon>Methanobacteriati</taxon>
        <taxon>Methanobacteriota</taxon>
        <taxon>Stenosarchaea group</taxon>
        <taxon>Halobacteria</taxon>
        <taxon>Halobacteriales</taxon>
        <taxon>Haloarculaceae</taxon>
        <taxon>Haloarcula</taxon>
    </lineage>
</organism>
<accession>A0ABU2FRX8</accession>
<keyword evidence="1" id="KW-0472">Membrane</keyword>
<protein>
    <submittedName>
        <fullName evidence="2">Uncharacterized protein</fullName>
    </submittedName>
</protein>
<evidence type="ECO:0000313" key="2">
    <source>
        <dbReference type="EMBL" id="MDS0282906.1"/>
    </source>
</evidence>
<keyword evidence="1" id="KW-1133">Transmembrane helix</keyword>
<keyword evidence="3" id="KW-1185">Reference proteome</keyword>
<dbReference type="Proteomes" id="UP001268864">
    <property type="component" value="Unassembled WGS sequence"/>
</dbReference>